<feature type="domain" description="Response regulatory" evidence="1">
    <location>
        <begin position="7"/>
        <end position="135"/>
    </location>
</feature>
<reference evidence="2" key="1">
    <citation type="submission" date="2018-06" db="EMBL/GenBank/DDBJ databases">
        <authorList>
            <person name="Zhirakovskaya E."/>
        </authorList>
    </citation>
    <scope>NUCLEOTIDE SEQUENCE</scope>
</reference>
<evidence type="ECO:0000259" key="1">
    <source>
        <dbReference type="PROSITE" id="PS50110"/>
    </source>
</evidence>
<sequence>MPLKTLRILLVEDNPHDIEIARRAFSKNNAELTLVVVSYGQDALDYLNHRGKFHPPDISPRPSLILLDLNLPRMNGLEVLKKIKNTPHLQSIPVIILTASERNEDIAPSYALGANTYIQKPIKFSDFLDIAKGIQKYWADVASLPEQNA</sequence>
<dbReference type="PROSITE" id="PS50110">
    <property type="entry name" value="RESPONSE_REGULATORY"/>
    <property type="match status" value="1"/>
</dbReference>
<name>A0A3B1CUQ7_9ZZZZ</name>
<proteinExistence type="predicted"/>
<dbReference type="AlphaFoldDB" id="A0A3B1CUQ7"/>
<dbReference type="Gene3D" id="3.40.50.2300">
    <property type="match status" value="1"/>
</dbReference>
<dbReference type="EMBL" id="UOGF01000119">
    <property type="protein sequence ID" value="VAX33759.1"/>
    <property type="molecule type" value="Genomic_DNA"/>
</dbReference>
<dbReference type="InterPro" id="IPR001789">
    <property type="entry name" value="Sig_transdc_resp-reg_receiver"/>
</dbReference>
<dbReference type="SUPFAM" id="SSF52172">
    <property type="entry name" value="CheY-like"/>
    <property type="match status" value="1"/>
</dbReference>
<gene>
    <name evidence="2" type="ORF">MNBD_NITROSPIRAE01-885</name>
</gene>
<dbReference type="Pfam" id="PF00072">
    <property type="entry name" value="Response_reg"/>
    <property type="match status" value="1"/>
</dbReference>
<accession>A0A3B1CUQ7</accession>
<dbReference type="CDD" id="cd17557">
    <property type="entry name" value="REC_Rcp-like"/>
    <property type="match status" value="1"/>
</dbReference>
<protein>
    <recommendedName>
        <fullName evidence="1">Response regulatory domain-containing protein</fullName>
    </recommendedName>
</protein>
<evidence type="ECO:0000313" key="2">
    <source>
        <dbReference type="EMBL" id="VAX33759.1"/>
    </source>
</evidence>
<dbReference type="PANTHER" id="PTHR44520">
    <property type="entry name" value="RESPONSE REGULATOR RCP1-RELATED"/>
    <property type="match status" value="1"/>
</dbReference>
<dbReference type="SMART" id="SM00448">
    <property type="entry name" value="REC"/>
    <property type="match status" value="1"/>
</dbReference>
<organism evidence="2">
    <name type="scientific">hydrothermal vent metagenome</name>
    <dbReference type="NCBI Taxonomy" id="652676"/>
    <lineage>
        <taxon>unclassified sequences</taxon>
        <taxon>metagenomes</taxon>
        <taxon>ecological metagenomes</taxon>
    </lineage>
</organism>
<dbReference type="InterPro" id="IPR052893">
    <property type="entry name" value="TCS_response_regulator"/>
</dbReference>
<dbReference type="GO" id="GO:0000160">
    <property type="term" value="P:phosphorelay signal transduction system"/>
    <property type="evidence" value="ECO:0007669"/>
    <property type="project" value="InterPro"/>
</dbReference>
<dbReference type="InterPro" id="IPR011006">
    <property type="entry name" value="CheY-like_superfamily"/>
</dbReference>